<dbReference type="PANTHER" id="PTHR44757">
    <property type="entry name" value="DIGUANYLATE CYCLASE DGCP"/>
    <property type="match status" value="1"/>
</dbReference>
<keyword evidence="1" id="KW-1133">Transmembrane helix</keyword>
<reference evidence="4" key="1">
    <citation type="submission" date="2021-03" db="EMBL/GenBank/DDBJ databases">
        <title>Genome sequencing and assembly of Tianweitania sediminis.</title>
        <authorList>
            <person name="Chhetri G."/>
        </authorList>
    </citation>
    <scope>NUCLEOTIDE SEQUENCE</scope>
    <source>
        <strain evidence="4">Z8</strain>
    </source>
</reference>
<feature type="domain" description="GGDEF" evidence="3">
    <location>
        <begin position="339"/>
        <end position="471"/>
    </location>
</feature>
<organism evidence="4 5">
    <name type="scientific">Tianweitania sediminis</name>
    <dbReference type="NCBI Taxonomy" id="1502156"/>
    <lineage>
        <taxon>Bacteria</taxon>
        <taxon>Pseudomonadati</taxon>
        <taxon>Pseudomonadota</taxon>
        <taxon>Alphaproteobacteria</taxon>
        <taxon>Hyphomicrobiales</taxon>
        <taxon>Phyllobacteriaceae</taxon>
        <taxon>Tianweitania</taxon>
    </lineage>
</organism>
<name>A0A8J7QX09_9HYPH</name>
<evidence type="ECO:0000313" key="4">
    <source>
        <dbReference type="EMBL" id="MBP0438278.1"/>
    </source>
</evidence>
<dbReference type="InterPro" id="IPR043128">
    <property type="entry name" value="Rev_trsase/Diguanyl_cyclase"/>
</dbReference>
<dbReference type="Pfam" id="PF00563">
    <property type="entry name" value="EAL"/>
    <property type="match status" value="1"/>
</dbReference>
<dbReference type="Pfam" id="PF05228">
    <property type="entry name" value="CHASE4"/>
    <property type="match status" value="1"/>
</dbReference>
<evidence type="ECO:0000313" key="5">
    <source>
        <dbReference type="Proteomes" id="UP000666240"/>
    </source>
</evidence>
<dbReference type="InterPro" id="IPR001633">
    <property type="entry name" value="EAL_dom"/>
</dbReference>
<dbReference type="SMART" id="SM00052">
    <property type="entry name" value="EAL"/>
    <property type="match status" value="1"/>
</dbReference>
<comment type="caution">
    <text evidence="4">The sequence shown here is derived from an EMBL/GenBank/DDBJ whole genome shotgun (WGS) entry which is preliminary data.</text>
</comment>
<dbReference type="NCBIfam" id="TIGR00254">
    <property type="entry name" value="GGDEF"/>
    <property type="match status" value="1"/>
</dbReference>
<dbReference type="FunFam" id="3.30.70.270:FF:000001">
    <property type="entry name" value="Diguanylate cyclase domain protein"/>
    <property type="match status" value="1"/>
</dbReference>
<evidence type="ECO:0000259" key="2">
    <source>
        <dbReference type="PROSITE" id="PS50883"/>
    </source>
</evidence>
<protein>
    <submittedName>
        <fullName evidence="4">EAL domain-containing protein</fullName>
    </submittedName>
</protein>
<keyword evidence="1" id="KW-0812">Transmembrane</keyword>
<feature type="domain" description="EAL" evidence="2">
    <location>
        <begin position="480"/>
        <end position="731"/>
    </location>
</feature>
<keyword evidence="1" id="KW-0472">Membrane</keyword>
<accession>A0A8J7QX09</accession>
<dbReference type="CDD" id="cd01948">
    <property type="entry name" value="EAL"/>
    <property type="match status" value="1"/>
</dbReference>
<dbReference type="PROSITE" id="PS50883">
    <property type="entry name" value="EAL"/>
    <property type="match status" value="1"/>
</dbReference>
<evidence type="ECO:0000256" key="1">
    <source>
        <dbReference type="SAM" id="Phobius"/>
    </source>
</evidence>
<dbReference type="Gene3D" id="3.20.20.450">
    <property type="entry name" value="EAL domain"/>
    <property type="match status" value="1"/>
</dbReference>
<dbReference type="PANTHER" id="PTHR44757:SF2">
    <property type="entry name" value="BIOFILM ARCHITECTURE MAINTENANCE PROTEIN MBAA"/>
    <property type="match status" value="1"/>
</dbReference>
<dbReference type="Gene3D" id="3.30.70.270">
    <property type="match status" value="1"/>
</dbReference>
<dbReference type="SMART" id="SM00267">
    <property type="entry name" value="GGDEF"/>
    <property type="match status" value="1"/>
</dbReference>
<evidence type="ECO:0000259" key="3">
    <source>
        <dbReference type="PROSITE" id="PS50887"/>
    </source>
</evidence>
<dbReference type="Pfam" id="PF00990">
    <property type="entry name" value="GGDEF"/>
    <property type="match status" value="1"/>
</dbReference>
<feature type="transmembrane region" description="Helical" evidence="1">
    <location>
        <begin position="267"/>
        <end position="291"/>
    </location>
</feature>
<sequence>MPSADPFSIRRFVFTTALPIVVSALLAALLVSGVLYWSSLRADDIAASRQESLMRLVISQLRDQIAHDQESATVWDDAVQNVREGDLKWIDANLGSWMHSYFGHDGAIVLDAADRPIYAFINDQVAPAGPTFDALSAQMKPLVGRMRSVMDSWDGTGPSDRSLSPSVADLAVVKGRPTVISVKPIVSDTGEIEQAPGTEHLHIALRYLDTTFLADLRESYLFEELRFAWALDTKAGEVAVPLRSVAGKTLGYLIWTPYRPGSAVMSFMAPVLAVLFLVTAAVLAFLINRLYRRSVSLKRREAEVEHLALRDTLTGLGNRLTFNAGLDDLLKKRAGRDNSKVAVLYLDLDRFKNVNDTLGHPTGDQLICQFAERLVRVTRSRDVIGRIGGDEFTVALADVDDQLVADVCQRIIEAVEQPFDIDGNHISVGVSIGVSLAPTHGSTRTDLLRKADIALYHAKSAGRGRYAVFGQDMDAIVQERRSIEQDFRRALDSEDQITVLFQPLFSAASGQITGVEALARWDHPTKGRITPSVFIPVAEDTGLIERLGEKVLTIACRAARGWGSLKVAVNVSVVELRNPNYCMKVANIIMATGINPRQLELEVTESTLADKNGTCEANIAALRDFGIRIALDDFGTGFSSLSRLKQLTVDSIKVDRSFVRGIGSSSGSDASIVQAIIDLAKATGLKTTAEGVETAEQEKHLQLAGCDDLQGFLMSEPVSEAAITELLSGKHERSTAQPVR</sequence>
<dbReference type="RefSeq" id="WP_209334189.1">
    <property type="nucleotide sequence ID" value="NZ_JAGIYY010000001.1"/>
</dbReference>
<dbReference type="InterPro" id="IPR052155">
    <property type="entry name" value="Biofilm_reg_signaling"/>
</dbReference>
<dbReference type="InterPro" id="IPR000160">
    <property type="entry name" value="GGDEF_dom"/>
</dbReference>
<dbReference type="PROSITE" id="PS50887">
    <property type="entry name" value="GGDEF"/>
    <property type="match status" value="1"/>
</dbReference>
<dbReference type="EMBL" id="JAGIYY010000001">
    <property type="protein sequence ID" value="MBP0438278.1"/>
    <property type="molecule type" value="Genomic_DNA"/>
</dbReference>
<dbReference type="Proteomes" id="UP000666240">
    <property type="component" value="Unassembled WGS sequence"/>
</dbReference>
<dbReference type="InterPro" id="IPR029787">
    <property type="entry name" value="Nucleotide_cyclase"/>
</dbReference>
<dbReference type="AlphaFoldDB" id="A0A8J7QX09"/>
<keyword evidence="5" id="KW-1185">Reference proteome</keyword>
<dbReference type="SUPFAM" id="SSF55073">
    <property type="entry name" value="Nucleotide cyclase"/>
    <property type="match status" value="1"/>
</dbReference>
<dbReference type="GO" id="GO:0003824">
    <property type="term" value="F:catalytic activity"/>
    <property type="evidence" value="ECO:0007669"/>
    <property type="project" value="UniProtKB-ARBA"/>
</dbReference>
<dbReference type="InterPro" id="IPR007892">
    <property type="entry name" value="CHASE4"/>
</dbReference>
<dbReference type="InterPro" id="IPR035919">
    <property type="entry name" value="EAL_sf"/>
</dbReference>
<dbReference type="SUPFAM" id="SSF141868">
    <property type="entry name" value="EAL domain-like"/>
    <property type="match status" value="1"/>
</dbReference>
<dbReference type="CDD" id="cd01949">
    <property type="entry name" value="GGDEF"/>
    <property type="match status" value="1"/>
</dbReference>
<gene>
    <name evidence="4" type="ORF">J5Y06_06425</name>
</gene>
<proteinExistence type="predicted"/>
<feature type="transmembrane region" description="Helical" evidence="1">
    <location>
        <begin position="12"/>
        <end position="37"/>
    </location>
</feature>